<keyword evidence="2" id="KW-1185">Reference proteome</keyword>
<protein>
    <submittedName>
        <fullName evidence="1">DUF6660 family protein</fullName>
    </submittedName>
</protein>
<dbReference type="Proteomes" id="UP001250656">
    <property type="component" value="Unassembled WGS sequence"/>
</dbReference>
<evidence type="ECO:0000313" key="1">
    <source>
        <dbReference type="EMBL" id="MDT7827528.1"/>
    </source>
</evidence>
<organism evidence="1 2">
    <name type="scientific">Pricia mediterranea</name>
    <dbReference type="NCBI Taxonomy" id="3076079"/>
    <lineage>
        <taxon>Bacteria</taxon>
        <taxon>Pseudomonadati</taxon>
        <taxon>Bacteroidota</taxon>
        <taxon>Flavobacteriia</taxon>
        <taxon>Flavobacteriales</taxon>
        <taxon>Flavobacteriaceae</taxon>
        <taxon>Pricia</taxon>
    </lineage>
</organism>
<accession>A0ABU3L2P3</accession>
<dbReference type="RefSeq" id="WP_314012481.1">
    <property type="nucleotide sequence ID" value="NZ_JAVTTP010000001.1"/>
</dbReference>
<proteinExistence type="predicted"/>
<dbReference type="Pfam" id="PF20365">
    <property type="entry name" value="DUF6660"/>
    <property type="match status" value="1"/>
</dbReference>
<dbReference type="InterPro" id="IPR046601">
    <property type="entry name" value="DUF6660"/>
</dbReference>
<dbReference type="EMBL" id="JAVTTP010000001">
    <property type="protein sequence ID" value="MDT7827528.1"/>
    <property type="molecule type" value="Genomic_DNA"/>
</dbReference>
<sequence length="105" mass="11616">MKMLGLILSIYFLALNVLPCQDEPVTEDSTQTELVQDQGVGHDHSPCTSDLCSPFCGCHCCHTHSTKFELVGYDPYQPAFPQADFAHFDSAGNDFPHSLFQPPRA</sequence>
<reference evidence="1 2" key="1">
    <citation type="submission" date="2023-09" db="EMBL/GenBank/DDBJ databases">
        <title>Novel taxa isolated from Blanes Bay.</title>
        <authorList>
            <person name="Rey-Velasco X."/>
            <person name="Lucena T."/>
        </authorList>
    </citation>
    <scope>NUCLEOTIDE SEQUENCE [LARGE SCALE GENOMIC DNA]</scope>
    <source>
        <strain evidence="1 2">S334</strain>
    </source>
</reference>
<gene>
    <name evidence="1" type="ORF">RQM65_02470</name>
</gene>
<evidence type="ECO:0000313" key="2">
    <source>
        <dbReference type="Proteomes" id="UP001250656"/>
    </source>
</evidence>
<comment type="caution">
    <text evidence="1">The sequence shown here is derived from an EMBL/GenBank/DDBJ whole genome shotgun (WGS) entry which is preliminary data.</text>
</comment>
<name>A0ABU3L2P3_9FLAO</name>